<accession>A0ABU9IWZ3</accession>
<dbReference type="PROSITE" id="PS51708">
    <property type="entry name" value="CHAD"/>
    <property type="match status" value="1"/>
</dbReference>
<dbReference type="Pfam" id="PF05235">
    <property type="entry name" value="CHAD"/>
    <property type="match status" value="1"/>
</dbReference>
<evidence type="ECO:0000313" key="2">
    <source>
        <dbReference type="EMBL" id="MEL1263166.1"/>
    </source>
</evidence>
<proteinExistence type="predicted"/>
<comment type="caution">
    <text evidence="2">The sequence shown here is derived from an EMBL/GenBank/DDBJ whole genome shotgun (WGS) entry which is preliminary data.</text>
</comment>
<dbReference type="Gene3D" id="1.40.20.10">
    <property type="entry name" value="CHAD domain"/>
    <property type="match status" value="1"/>
</dbReference>
<dbReference type="RefSeq" id="WP_341724359.1">
    <property type="nucleotide sequence ID" value="NZ_JBBWWT010000001.1"/>
</dbReference>
<feature type="domain" description="CHAD" evidence="1">
    <location>
        <begin position="6"/>
        <end position="275"/>
    </location>
</feature>
<evidence type="ECO:0000313" key="3">
    <source>
        <dbReference type="Proteomes" id="UP001459204"/>
    </source>
</evidence>
<name>A0ABU9IWZ3_9GAMM</name>
<keyword evidence="3" id="KW-1185">Reference proteome</keyword>
<dbReference type="InterPro" id="IPR038186">
    <property type="entry name" value="CHAD_dom_sf"/>
</dbReference>
<organism evidence="2 3">
    <name type="scientific">Pseudoxanthomonas putridarboris</name>
    <dbReference type="NCBI Taxonomy" id="752605"/>
    <lineage>
        <taxon>Bacteria</taxon>
        <taxon>Pseudomonadati</taxon>
        <taxon>Pseudomonadota</taxon>
        <taxon>Gammaproteobacteria</taxon>
        <taxon>Lysobacterales</taxon>
        <taxon>Lysobacteraceae</taxon>
        <taxon>Pseudoxanthomonas</taxon>
    </lineage>
</organism>
<dbReference type="EMBL" id="JBBWWT010000001">
    <property type="protein sequence ID" value="MEL1263166.1"/>
    <property type="molecule type" value="Genomic_DNA"/>
</dbReference>
<gene>
    <name evidence="2" type="ORF">AAD027_02135</name>
</gene>
<evidence type="ECO:0000259" key="1">
    <source>
        <dbReference type="PROSITE" id="PS51708"/>
    </source>
</evidence>
<protein>
    <submittedName>
        <fullName evidence="2">CHAD domain-containing protein</fullName>
    </submittedName>
</protein>
<dbReference type="Proteomes" id="UP001459204">
    <property type="component" value="Unassembled WGS sequence"/>
</dbReference>
<reference evidence="2 3" key="1">
    <citation type="submission" date="2024-04" db="EMBL/GenBank/DDBJ databases">
        <title>Draft genome sequence of Pseudoxanthomonas putridarboris WD12.</title>
        <authorList>
            <person name="Oh J."/>
        </authorList>
    </citation>
    <scope>NUCLEOTIDE SEQUENCE [LARGE SCALE GENOMIC DNA]</scope>
    <source>
        <strain evidence="2 3">WD12</strain>
    </source>
</reference>
<dbReference type="InterPro" id="IPR007899">
    <property type="entry name" value="CHAD_dom"/>
</dbReference>
<dbReference type="SMART" id="SM00880">
    <property type="entry name" value="CHAD"/>
    <property type="match status" value="1"/>
</dbReference>
<dbReference type="PANTHER" id="PTHR39339:SF1">
    <property type="entry name" value="CHAD DOMAIN-CONTAINING PROTEIN"/>
    <property type="match status" value="1"/>
</dbReference>
<sequence length="275" mass="30302">MSRRAASPATGEQMAALVAEDAAVLTASLARAPSDPRGVHEARKAVRRLRSVLALARDPLGEPARALDRQLRGIAKGLSALRDGQVVQETAASIARESQDSEDAANWRLIVDALAQRQARLLASTLEKDPGFARRQTQAHRHAERLGQLPWQNVHAADLRRALEKSARRQQRAQHAALASGQADDLHDWRRKSRRLRMQLNAMKKLRLRALPHGTQALPGSAKHITQLVDQLGALQDLELLHKALRALERERPPAATTLPTRHAAPVREQVLPLA</sequence>
<dbReference type="PANTHER" id="PTHR39339">
    <property type="entry name" value="SLR1444 PROTEIN"/>
    <property type="match status" value="1"/>
</dbReference>